<evidence type="ECO:0000313" key="1">
    <source>
        <dbReference type="EMBL" id="KAJ7757776.1"/>
    </source>
</evidence>
<keyword evidence="2" id="KW-1185">Reference proteome</keyword>
<dbReference type="InterPro" id="IPR032675">
    <property type="entry name" value="LRR_dom_sf"/>
</dbReference>
<organism evidence="1 2">
    <name type="scientific">Mycena maculata</name>
    <dbReference type="NCBI Taxonomy" id="230809"/>
    <lineage>
        <taxon>Eukaryota</taxon>
        <taxon>Fungi</taxon>
        <taxon>Dikarya</taxon>
        <taxon>Basidiomycota</taxon>
        <taxon>Agaricomycotina</taxon>
        <taxon>Agaricomycetes</taxon>
        <taxon>Agaricomycetidae</taxon>
        <taxon>Agaricales</taxon>
        <taxon>Marasmiineae</taxon>
        <taxon>Mycenaceae</taxon>
        <taxon>Mycena</taxon>
    </lineage>
</organism>
<gene>
    <name evidence="1" type="ORF">DFH07DRAFT_958651</name>
</gene>
<accession>A0AAD7J5W1</accession>
<proteinExistence type="predicted"/>
<dbReference type="Proteomes" id="UP001215280">
    <property type="component" value="Unassembled WGS sequence"/>
</dbReference>
<protein>
    <recommendedName>
        <fullName evidence="3">F-box domain-containing protein</fullName>
    </recommendedName>
</protein>
<reference evidence="1" key="1">
    <citation type="submission" date="2023-03" db="EMBL/GenBank/DDBJ databases">
        <title>Massive genome expansion in bonnet fungi (Mycena s.s.) driven by repeated elements and novel gene families across ecological guilds.</title>
        <authorList>
            <consortium name="Lawrence Berkeley National Laboratory"/>
            <person name="Harder C.B."/>
            <person name="Miyauchi S."/>
            <person name="Viragh M."/>
            <person name="Kuo A."/>
            <person name="Thoen E."/>
            <person name="Andreopoulos B."/>
            <person name="Lu D."/>
            <person name="Skrede I."/>
            <person name="Drula E."/>
            <person name="Henrissat B."/>
            <person name="Morin E."/>
            <person name="Kohler A."/>
            <person name="Barry K."/>
            <person name="LaButti K."/>
            <person name="Morin E."/>
            <person name="Salamov A."/>
            <person name="Lipzen A."/>
            <person name="Mereny Z."/>
            <person name="Hegedus B."/>
            <person name="Baldrian P."/>
            <person name="Stursova M."/>
            <person name="Weitz H."/>
            <person name="Taylor A."/>
            <person name="Grigoriev I.V."/>
            <person name="Nagy L.G."/>
            <person name="Martin F."/>
            <person name="Kauserud H."/>
        </authorList>
    </citation>
    <scope>NUCLEOTIDE SEQUENCE</scope>
    <source>
        <strain evidence="1">CBHHK188m</strain>
    </source>
</reference>
<evidence type="ECO:0000313" key="2">
    <source>
        <dbReference type="Proteomes" id="UP001215280"/>
    </source>
</evidence>
<comment type="caution">
    <text evidence="1">The sequence shown here is derived from an EMBL/GenBank/DDBJ whole genome shotgun (WGS) entry which is preliminary data.</text>
</comment>
<dbReference type="AlphaFoldDB" id="A0AAD7J5W1"/>
<dbReference type="EMBL" id="JARJLG010000057">
    <property type="protein sequence ID" value="KAJ7757776.1"/>
    <property type="molecule type" value="Genomic_DNA"/>
</dbReference>
<dbReference type="SUPFAM" id="SSF52047">
    <property type="entry name" value="RNI-like"/>
    <property type="match status" value="1"/>
</dbReference>
<sequence>MLINGTIVNPLRGLSSGSFPSLKSLTIGGPKGGGYHSLDPNSILDLFHRAPNLIECAFDQILTPAGHDPAPRPRVLPNLRHLRFGRSLECLYSDNGLLRYITLPGLQTLIVSMDSSNDDDEDEEVLIAFLKRSSPPLQKLGICDRSYIESDESFHFPRMQEYLPLLPTLTHIELWAPPPGFVRKLFAILASPLLPHLQSLRIVRYCSDTFPALWAVLHRALTGRRTHLTHLTILYDSDGLSIDQPDAEICDVFRQLVVVDGMEIFIGYEQQNWISV</sequence>
<evidence type="ECO:0008006" key="3">
    <source>
        <dbReference type="Google" id="ProtNLM"/>
    </source>
</evidence>
<dbReference type="Gene3D" id="3.80.10.10">
    <property type="entry name" value="Ribonuclease Inhibitor"/>
    <property type="match status" value="1"/>
</dbReference>
<name>A0AAD7J5W1_9AGAR</name>